<dbReference type="EMBL" id="AF288695">
    <property type="protein sequence ID" value="AAG10517.1"/>
    <property type="molecule type" value="mRNA"/>
</dbReference>
<accession>Q9GSY8</accession>
<dbReference type="PANTHER" id="PTHR39940">
    <property type="entry name" value="PROTHORACICOTROPIC HORMONE, ISOFORM F"/>
    <property type="match status" value="1"/>
</dbReference>
<keyword evidence="1" id="KW-0472">Membrane</keyword>
<proteinExistence type="evidence at transcript level"/>
<keyword evidence="1" id="KW-1133">Transmembrane helix</keyword>
<feature type="transmembrane region" description="Helical" evidence="1">
    <location>
        <begin position="20"/>
        <end position="37"/>
    </location>
</feature>
<keyword evidence="1" id="KW-0812">Transmembrane</keyword>
<reference evidence="2" key="1">
    <citation type="journal article" date="2002" name="Insect Biochem. Mol. Biol.">
        <title>The cDNA-structure of the prothoracicotropic hormone (PTTH) of the silkmoth Hyalophora cecropia.</title>
        <authorList>
            <person name="Sehnal F."/>
            <person name="Hansen I."/>
            <person name="Scheller K."/>
        </authorList>
    </citation>
    <scope>NUCLEOTIDE SEQUENCE</scope>
</reference>
<protein>
    <submittedName>
        <fullName evidence="2">Prothoracicotropic hormone 9PTTH0</fullName>
    </submittedName>
</protein>
<sequence length="254" mass="30032">MAGEIIFEIPTEIIMISRPIVILLVCIGALIIIQSLMPKTMAMKNTRNVDEFMIEDQRTRKRHNYVLQKPRNNDMLRNKNNYDLMYNMESFDLDSNPEEFSNLLMDYDNMKKNDVILLDNSIETRTRKRGDIRREKHNQAIQDPPCTCGYTQTLLDFGKNAFPRHVVTRNCSDLQQSCLFPYVCKETLYDVNILKRRESATQISEEVPRELKFRWIGEKWQISVGCMCTRDYRNTTEDYQPRLLTKIVQQRDLS</sequence>
<dbReference type="PANTHER" id="PTHR39940:SF1">
    <property type="entry name" value="PROTHORACICOTROPIC HORMONE, ISOFORM F"/>
    <property type="match status" value="1"/>
</dbReference>
<evidence type="ECO:0000313" key="2">
    <source>
        <dbReference type="EMBL" id="AAG10517.1"/>
    </source>
</evidence>
<dbReference type="InterPro" id="IPR052876">
    <property type="entry name" value="Insect_Hormone_Regulators"/>
</dbReference>
<dbReference type="InterPro" id="IPR029034">
    <property type="entry name" value="Cystine-knot_cytokine"/>
</dbReference>
<dbReference type="SUPFAM" id="SSF57501">
    <property type="entry name" value="Cystine-knot cytokines"/>
    <property type="match status" value="1"/>
</dbReference>
<evidence type="ECO:0000256" key="1">
    <source>
        <dbReference type="SAM" id="Phobius"/>
    </source>
</evidence>
<dbReference type="AlphaFoldDB" id="Q9GSY8"/>
<name>Q9GSY8_HYACE</name>
<organism evidence="2">
    <name type="scientific">Hyalophora cecropia</name>
    <name type="common">Cecropia moth</name>
    <name type="synonym">Samia cecropia</name>
    <dbReference type="NCBI Taxonomy" id="7123"/>
    <lineage>
        <taxon>Eukaryota</taxon>
        <taxon>Metazoa</taxon>
        <taxon>Ecdysozoa</taxon>
        <taxon>Arthropoda</taxon>
        <taxon>Hexapoda</taxon>
        <taxon>Insecta</taxon>
        <taxon>Pterygota</taxon>
        <taxon>Neoptera</taxon>
        <taxon>Endopterygota</taxon>
        <taxon>Lepidoptera</taxon>
        <taxon>Glossata</taxon>
        <taxon>Ditrysia</taxon>
        <taxon>Bombycoidea</taxon>
        <taxon>Saturniidae</taxon>
        <taxon>Saturniinae</taxon>
        <taxon>Attacini</taxon>
        <taxon>Hyalophora</taxon>
    </lineage>
</organism>